<protein>
    <submittedName>
        <fullName evidence="2">Uncharacterized protein</fullName>
    </submittedName>
</protein>
<feature type="compositionally biased region" description="Basic and acidic residues" evidence="1">
    <location>
        <begin position="83"/>
        <end position="94"/>
    </location>
</feature>
<organism evidence="2 3">
    <name type="scientific">Artemia franciscana</name>
    <name type="common">Brine shrimp</name>
    <name type="synonym">Artemia sanfranciscana</name>
    <dbReference type="NCBI Taxonomy" id="6661"/>
    <lineage>
        <taxon>Eukaryota</taxon>
        <taxon>Metazoa</taxon>
        <taxon>Ecdysozoa</taxon>
        <taxon>Arthropoda</taxon>
        <taxon>Crustacea</taxon>
        <taxon>Branchiopoda</taxon>
        <taxon>Anostraca</taxon>
        <taxon>Artemiidae</taxon>
        <taxon>Artemia</taxon>
    </lineage>
</organism>
<gene>
    <name evidence="2" type="ORF">QYM36_014510</name>
</gene>
<evidence type="ECO:0000313" key="2">
    <source>
        <dbReference type="EMBL" id="KAK2708904.1"/>
    </source>
</evidence>
<keyword evidence="3" id="KW-1185">Reference proteome</keyword>
<dbReference type="EMBL" id="JAVRJZ010000018">
    <property type="protein sequence ID" value="KAK2708904.1"/>
    <property type="molecule type" value="Genomic_DNA"/>
</dbReference>
<dbReference type="AlphaFoldDB" id="A0AA88HEL4"/>
<comment type="caution">
    <text evidence="2">The sequence shown here is derived from an EMBL/GenBank/DDBJ whole genome shotgun (WGS) entry which is preliminary data.</text>
</comment>
<name>A0AA88HEL4_ARTSF</name>
<evidence type="ECO:0000313" key="3">
    <source>
        <dbReference type="Proteomes" id="UP001187531"/>
    </source>
</evidence>
<reference evidence="2" key="1">
    <citation type="submission" date="2023-07" db="EMBL/GenBank/DDBJ databases">
        <title>Chromosome-level genome assembly of Artemia franciscana.</title>
        <authorList>
            <person name="Jo E."/>
        </authorList>
    </citation>
    <scope>NUCLEOTIDE SEQUENCE</scope>
    <source>
        <tissue evidence="2">Whole body</tissue>
    </source>
</reference>
<proteinExistence type="predicted"/>
<evidence type="ECO:0000256" key="1">
    <source>
        <dbReference type="SAM" id="MobiDB-lite"/>
    </source>
</evidence>
<feature type="region of interest" description="Disordered" evidence="1">
    <location>
        <begin position="68"/>
        <end position="94"/>
    </location>
</feature>
<dbReference type="Proteomes" id="UP001187531">
    <property type="component" value="Unassembled WGS sequence"/>
</dbReference>
<sequence length="94" mass="10746">MAKRIIQKAIDSKADPYLGLLEYMSTPISGSASPAQQLMSRTPRSILPTIQLHPKVIPRKEIIRVHERNQYRKKTHYNQHAGDLPEKSPNKQFG</sequence>
<accession>A0AA88HEL4</accession>